<dbReference type="AlphaFoldDB" id="A0A3R5U7X8"/>
<dbReference type="KEGG" id="cmah:C1I91_22590"/>
<dbReference type="EMBL" id="CP025746">
    <property type="protein sequence ID" value="QAA34197.1"/>
    <property type="molecule type" value="Genomic_DNA"/>
</dbReference>
<evidence type="ECO:0000313" key="1">
    <source>
        <dbReference type="EMBL" id="QAA34197.1"/>
    </source>
</evidence>
<organism evidence="1 2">
    <name type="scientific">Clostridium manihotivorum</name>
    <dbReference type="NCBI Taxonomy" id="2320868"/>
    <lineage>
        <taxon>Bacteria</taxon>
        <taxon>Bacillati</taxon>
        <taxon>Bacillota</taxon>
        <taxon>Clostridia</taxon>
        <taxon>Eubacteriales</taxon>
        <taxon>Clostridiaceae</taxon>
        <taxon>Clostridium</taxon>
    </lineage>
</organism>
<dbReference type="RefSeq" id="WP_128214918.1">
    <property type="nucleotide sequence ID" value="NZ_CP025746.1"/>
</dbReference>
<evidence type="ECO:0000313" key="2">
    <source>
        <dbReference type="Proteomes" id="UP000286268"/>
    </source>
</evidence>
<dbReference type="Proteomes" id="UP000286268">
    <property type="component" value="Chromosome"/>
</dbReference>
<keyword evidence="2" id="KW-1185">Reference proteome</keyword>
<accession>A0A3R5U7X8</accession>
<name>A0A3R5U7X8_9CLOT</name>
<sequence>MNKPVYDDLNFEPFKSEYESSFPDAPIPLYESSNIFTDKFIPFSDTPAQFSENLYLGNLNNRSALGDTFNKVKLSSTYWFNSLFNNSTEINGGYVPVPLHLFEDLDKDFDDKIVGEKINQILNQIELNNDSIIKSLAAYKIPAPVYRLIIKKVIYLSLQYNSNE</sequence>
<protein>
    <submittedName>
        <fullName evidence="1">Uncharacterized protein</fullName>
    </submittedName>
</protein>
<gene>
    <name evidence="1" type="ORF">C1I91_22590</name>
</gene>
<reference evidence="1 2" key="1">
    <citation type="submission" date="2018-01" db="EMBL/GenBank/DDBJ databases">
        <title>Genome Sequencing and Assembly of Anaerobacter polyendosporus strain CT4.</title>
        <authorList>
            <person name="Tachaapaikoon C."/>
            <person name="Sutheeworapong S."/>
            <person name="Jenjaroenpun P."/>
            <person name="Wongsurawat T."/>
            <person name="Nookeaw I."/>
            <person name="Cheawchanlertfa P."/>
            <person name="Kosugi A."/>
            <person name="Cheevadhanarak S."/>
            <person name="Ratanakhanokchai K."/>
        </authorList>
    </citation>
    <scope>NUCLEOTIDE SEQUENCE [LARGE SCALE GENOMIC DNA]</scope>
    <source>
        <strain evidence="1 2">CT4</strain>
    </source>
</reference>
<proteinExistence type="predicted"/>